<dbReference type="SUPFAM" id="SSF81606">
    <property type="entry name" value="PP2C-like"/>
    <property type="match status" value="1"/>
</dbReference>
<reference evidence="4" key="1">
    <citation type="submission" date="2024-05" db="EMBL/GenBank/DDBJ databases">
        <title>Isolation and characterization of Sporomusa carbonis sp. nov., a carboxydotrophic hydrogenogen in the genus of Sporomusa isolated from a charcoal burning pile.</title>
        <authorList>
            <person name="Boeer T."/>
            <person name="Rosenbaum F."/>
            <person name="Eysell L."/>
            <person name="Mueller V."/>
            <person name="Daniel R."/>
            <person name="Poehlein A."/>
        </authorList>
    </citation>
    <scope>NUCLEOTIDE SEQUENCE [LARGE SCALE GENOMIC DNA]</scope>
    <source>
        <strain evidence="4">DSM 3132</strain>
    </source>
</reference>
<sequence length="621" mass="70335">MNRTSRDEGGHTSCHINRELLYDRGTIKVVVFACIIIVLSVMLTGVMSYYITRNAVVEKLKTRDLIYIIESISSKIDGRIERAKETSLLLAQDPAIIQWIRSGEQDERLGKYAQQKINDISQHYDYANSFIVSAITNHYWAEGFKLIQVMSPVDPNSQWFYAALASGKAVNLNLDYNSGRQDTFVFLNALVGNVEHPIGVAGVGLSLKEIAREFQNYKLGEESNLWLIDRNGKIYLSDNLAHNGNYLNDFVPENVVSQVIKDNGALSSSPRIIEYVNPAGETVDLAYQTTKATDWKLVFQIPRKESIALLGNIKLNTMVASLIALLLMIVVFYLVSRRIANPLKRALLITAEMEKQVHDRTRELAEKNQKIIDSIDYAKRLQESILATEEEIRAVFHDYFILWQPRDIVGGDFYWLRRIDADRSFIALADCTGHGVPGAFMTMAVNTILNHIIDQHYTEPADILAELNRRIKETLHQNSSGQMTDDGLDIGICRIDNHKQLLFAGAKISLYINRQNQVTRIKADNKSIGYRRSSSELAFTNHSWEIEAGDQFYLTTDGYLDQNGGEKDYPFGRKRFVETIATQDEQVMSQQGKAFETVLADYMGNESQRDDITVVGFSLGR</sequence>
<protein>
    <recommendedName>
        <fullName evidence="3">PPM-type phosphatase domain-containing protein</fullName>
    </recommendedName>
</protein>
<keyword evidence="1" id="KW-0378">Hydrolase</keyword>
<dbReference type="InterPro" id="IPR052016">
    <property type="entry name" value="Bact_Sigma-Reg"/>
</dbReference>
<accession>A0ABZ3IWU9</accession>
<dbReference type="Pfam" id="PF07228">
    <property type="entry name" value="SpoIIE"/>
    <property type="match status" value="1"/>
</dbReference>
<feature type="domain" description="PPM-type phosphatase" evidence="3">
    <location>
        <begin position="397"/>
        <end position="619"/>
    </location>
</feature>
<dbReference type="RefSeq" id="WP_093797093.1">
    <property type="nucleotide sequence ID" value="NZ_CP155571.1"/>
</dbReference>
<proteinExistence type="predicted"/>
<name>A0ABZ3IWU9_SPOA4</name>
<dbReference type="CDD" id="cd12912">
    <property type="entry name" value="PDC2_MCP_like"/>
    <property type="match status" value="1"/>
</dbReference>
<dbReference type="InterPro" id="IPR036457">
    <property type="entry name" value="PPM-type-like_dom_sf"/>
</dbReference>
<dbReference type="EMBL" id="CP155571">
    <property type="protein sequence ID" value="XFO70166.1"/>
    <property type="molecule type" value="Genomic_DNA"/>
</dbReference>
<evidence type="ECO:0000313" key="5">
    <source>
        <dbReference type="Proteomes" id="UP000216052"/>
    </source>
</evidence>
<evidence type="ECO:0000256" key="1">
    <source>
        <dbReference type="ARBA" id="ARBA00022801"/>
    </source>
</evidence>
<evidence type="ECO:0000313" key="4">
    <source>
        <dbReference type="EMBL" id="XFO70166.1"/>
    </source>
</evidence>
<dbReference type="Gene3D" id="3.60.40.10">
    <property type="entry name" value="PPM-type phosphatase domain"/>
    <property type="match status" value="1"/>
</dbReference>
<evidence type="ECO:0000256" key="2">
    <source>
        <dbReference type="SAM" id="Phobius"/>
    </source>
</evidence>
<dbReference type="PANTHER" id="PTHR43156">
    <property type="entry name" value="STAGE II SPORULATION PROTEIN E-RELATED"/>
    <property type="match status" value="1"/>
</dbReference>
<keyword evidence="2" id="KW-1133">Transmembrane helix</keyword>
<dbReference type="InterPro" id="IPR001932">
    <property type="entry name" value="PPM-type_phosphatase-like_dom"/>
</dbReference>
<feature type="transmembrane region" description="Helical" evidence="2">
    <location>
        <begin position="313"/>
        <end position="335"/>
    </location>
</feature>
<keyword evidence="5" id="KW-1185">Reference proteome</keyword>
<dbReference type="Proteomes" id="UP000216052">
    <property type="component" value="Chromosome"/>
</dbReference>
<feature type="transmembrane region" description="Helical" evidence="2">
    <location>
        <begin position="29"/>
        <end position="51"/>
    </location>
</feature>
<keyword evidence="2" id="KW-0812">Transmembrane</keyword>
<dbReference type="Gene3D" id="3.30.450.20">
    <property type="entry name" value="PAS domain"/>
    <property type="match status" value="1"/>
</dbReference>
<gene>
    <name evidence="4" type="ORF">SPACI_001540</name>
</gene>
<dbReference type="SMART" id="SM00331">
    <property type="entry name" value="PP2C_SIG"/>
    <property type="match status" value="1"/>
</dbReference>
<dbReference type="PANTHER" id="PTHR43156:SF9">
    <property type="entry name" value="HAMP DOMAIN-CONTAINING PROTEIN"/>
    <property type="match status" value="1"/>
</dbReference>
<keyword evidence="2" id="KW-0472">Membrane</keyword>
<organism evidence="4 5">
    <name type="scientific">Sporomusa acidovorans (strain ATCC 49682 / DSM 3132 / Mol)</name>
    <dbReference type="NCBI Taxonomy" id="1123286"/>
    <lineage>
        <taxon>Bacteria</taxon>
        <taxon>Bacillati</taxon>
        <taxon>Bacillota</taxon>
        <taxon>Negativicutes</taxon>
        <taxon>Selenomonadales</taxon>
        <taxon>Sporomusaceae</taxon>
        <taxon>Sporomusa</taxon>
    </lineage>
</organism>
<evidence type="ECO:0000259" key="3">
    <source>
        <dbReference type="SMART" id="SM00331"/>
    </source>
</evidence>